<evidence type="ECO:0000259" key="2">
    <source>
        <dbReference type="PROSITE" id="PS51203"/>
    </source>
</evidence>
<keyword evidence="4" id="KW-1185">Reference proteome</keyword>
<evidence type="ECO:0000256" key="1">
    <source>
        <dbReference type="ARBA" id="ARBA00005607"/>
    </source>
</evidence>
<accession>A0AAN7WJ55</accession>
<comment type="caution">
    <text evidence="3">The sequence shown here is derived from an EMBL/GenBank/DDBJ whole genome shotgun (WGS) entry which is preliminary data.</text>
</comment>
<dbReference type="PANTHER" id="PTHR12967">
    <property type="entry name" value="PROTEIN SHQ1 HOMOLOG"/>
    <property type="match status" value="1"/>
</dbReference>
<gene>
    <name evidence="3" type="ORF">RI543_003132</name>
</gene>
<dbReference type="PROSITE" id="PS51203">
    <property type="entry name" value="CS"/>
    <property type="match status" value="1"/>
</dbReference>
<dbReference type="Pfam" id="PF21413">
    <property type="entry name" value="SHQ1-like_CS"/>
    <property type="match status" value="1"/>
</dbReference>
<dbReference type="InterPro" id="IPR007009">
    <property type="entry name" value="Shq1_C"/>
</dbReference>
<dbReference type="GO" id="GO:0005737">
    <property type="term" value="C:cytoplasm"/>
    <property type="evidence" value="ECO:0007669"/>
    <property type="project" value="TreeGrafter"/>
</dbReference>
<dbReference type="AlphaFoldDB" id="A0AAN7WJ55"/>
<dbReference type="GO" id="GO:0000493">
    <property type="term" value="P:box H/ACA snoRNP assembly"/>
    <property type="evidence" value="ECO:0007669"/>
    <property type="project" value="InterPro"/>
</dbReference>
<dbReference type="GO" id="GO:0005654">
    <property type="term" value="C:nucleoplasm"/>
    <property type="evidence" value="ECO:0007669"/>
    <property type="project" value="TreeGrafter"/>
</dbReference>
<evidence type="ECO:0000313" key="4">
    <source>
        <dbReference type="Proteomes" id="UP001306508"/>
    </source>
</evidence>
<protein>
    <recommendedName>
        <fullName evidence="2">CS domain-containing protein</fullName>
    </recommendedName>
</protein>
<dbReference type="InterPro" id="IPR008978">
    <property type="entry name" value="HSP20-like_chaperone"/>
</dbReference>
<dbReference type="PANTHER" id="PTHR12967:SF0">
    <property type="entry name" value="PROTEIN SHQ1 HOMOLOG"/>
    <property type="match status" value="1"/>
</dbReference>
<feature type="domain" description="CS" evidence="2">
    <location>
        <begin position="1"/>
        <end position="91"/>
    </location>
</feature>
<comment type="similarity">
    <text evidence="1">Belongs to the SHQ1 family.</text>
</comment>
<reference evidence="4" key="1">
    <citation type="submission" date="2023-07" db="EMBL/GenBank/DDBJ databases">
        <title>A draft genome of Kazachstania heterogenica Y-27499.</title>
        <authorList>
            <person name="Donic C."/>
            <person name="Kralova J.S."/>
            <person name="Fidel L."/>
            <person name="Ben-Dor S."/>
            <person name="Jung S."/>
        </authorList>
    </citation>
    <scope>NUCLEOTIDE SEQUENCE [LARGE SCALE GENOMIC DNA]</scope>
    <source>
        <strain evidence="4">Y27499</strain>
    </source>
</reference>
<evidence type="ECO:0000313" key="3">
    <source>
        <dbReference type="EMBL" id="KAK5779244.1"/>
    </source>
</evidence>
<dbReference type="InterPro" id="IPR048696">
    <property type="entry name" value="SHQ1-like_CS"/>
</dbReference>
<dbReference type="Pfam" id="PF04925">
    <property type="entry name" value="SHQ1"/>
    <property type="match status" value="1"/>
</dbReference>
<dbReference type="SUPFAM" id="SSF49764">
    <property type="entry name" value="HSP20-like chaperones"/>
    <property type="match status" value="1"/>
</dbReference>
<dbReference type="GO" id="GO:0051082">
    <property type="term" value="F:unfolded protein binding"/>
    <property type="evidence" value="ECO:0007669"/>
    <property type="project" value="TreeGrafter"/>
</dbReference>
<dbReference type="Gene3D" id="2.60.40.790">
    <property type="match status" value="1"/>
</dbReference>
<dbReference type="InterPro" id="IPR039742">
    <property type="entry name" value="Shq1"/>
</dbReference>
<dbReference type="Proteomes" id="UP001306508">
    <property type="component" value="Unassembled WGS sequence"/>
</dbReference>
<sequence>MITPQFDIEQDDEFLIIKIRISNIRFSSNCVEININGNMLIFHLSPYYLRLRFDHNLVDDERAIAKFLPGESKILIKAPKANNGEFFNDLDLHSKLLARVNIGSAINETSQKNPLIQEIGNNDDNTSDNKATSEEKIEDIAKLGENFDWEIEQVETDNFDLLNKAYKYGFNNNYSELIGISISNGNDINDLNDPEHTNSIDRIKQRIQRENNVFDDEYYASEYILYKYGQDDDLEINRIKYILNYTPKFVQDYQNWIKEHSNNNKDAIMSIEFNEFEHRQMENYIPRKEYILNPEIVKLNYITILNLLFSFNFESMENEGEHTTESVWTIGKLTPQIAYLDQQLMLPESALEQDSTISAADTIATMSTNRSLLKEVKPDRVRNEKNNSESIIKSAIIVGTRRSLCYPLHRNYDLSMKAWHCVFQTLKAGKRLVIRNLLAIHELFRFHDVYYVYNKCLLDDLCAWFISYGNETIVRSLALELENHLLKFTKDDIEFECISDIDMDTGATSFESVTIRELEILTEQMYQENINKKNTE</sequence>
<organism evidence="3 4">
    <name type="scientific">Arxiozyma heterogenica</name>
    <dbReference type="NCBI Taxonomy" id="278026"/>
    <lineage>
        <taxon>Eukaryota</taxon>
        <taxon>Fungi</taxon>
        <taxon>Dikarya</taxon>
        <taxon>Ascomycota</taxon>
        <taxon>Saccharomycotina</taxon>
        <taxon>Saccharomycetes</taxon>
        <taxon>Saccharomycetales</taxon>
        <taxon>Saccharomycetaceae</taxon>
        <taxon>Arxiozyma</taxon>
    </lineage>
</organism>
<proteinExistence type="inferred from homology"/>
<name>A0AAN7WJ55_9SACH</name>
<dbReference type="EMBL" id="JAWIZZ010000047">
    <property type="protein sequence ID" value="KAK5779244.1"/>
    <property type="molecule type" value="Genomic_DNA"/>
</dbReference>
<dbReference type="InterPro" id="IPR007052">
    <property type="entry name" value="CS_dom"/>
</dbReference>